<dbReference type="Gene3D" id="3.40.630.30">
    <property type="match status" value="2"/>
</dbReference>
<dbReference type="AlphaFoldDB" id="A0A9X3LEI9"/>
<evidence type="ECO:0000313" key="3">
    <source>
        <dbReference type="Proteomes" id="UP001152172"/>
    </source>
</evidence>
<dbReference type="SUPFAM" id="SSF55729">
    <property type="entry name" value="Acyl-CoA N-acyltransferases (Nat)"/>
    <property type="match status" value="1"/>
</dbReference>
<dbReference type="SUPFAM" id="SSF55718">
    <property type="entry name" value="SCP-like"/>
    <property type="match status" value="1"/>
</dbReference>
<dbReference type="EMBL" id="JAMKBI010000023">
    <property type="protein sequence ID" value="MCZ8535446.1"/>
    <property type="molecule type" value="Genomic_DNA"/>
</dbReference>
<dbReference type="Gene3D" id="3.30.1050.10">
    <property type="entry name" value="SCP2 sterol-binding domain"/>
    <property type="match status" value="1"/>
</dbReference>
<proteinExistence type="predicted"/>
<comment type="caution">
    <text evidence="2">The sequence shown here is derived from an EMBL/GenBank/DDBJ whole genome shotgun (WGS) entry which is preliminary data.</text>
</comment>
<dbReference type="InterPro" id="IPR036527">
    <property type="entry name" value="SCP2_sterol-bd_dom_sf"/>
</dbReference>
<dbReference type="PANTHER" id="PTHR37817:SF1">
    <property type="entry name" value="N-ACETYLTRANSFERASE EIS"/>
    <property type="match status" value="1"/>
</dbReference>
<dbReference type="InterPro" id="IPR025559">
    <property type="entry name" value="Eis_dom"/>
</dbReference>
<keyword evidence="2" id="KW-0808">Transferase</keyword>
<organism evidence="2 3">
    <name type="scientific">Psychrobacillus psychrodurans</name>
    <dbReference type="NCBI Taxonomy" id="126157"/>
    <lineage>
        <taxon>Bacteria</taxon>
        <taxon>Bacillati</taxon>
        <taxon>Bacillota</taxon>
        <taxon>Bacilli</taxon>
        <taxon>Bacillales</taxon>
        <taxon>Bacillaceae</taxon>
        <taxon>Psychrobacillus</taxon>
    </lineage>
</organism>
<evidence type="ECO:0000313" key="2">
    <source>
        <dbReference type="EMBL" id="MCZ8535446.1"/>
    </source>
</evidence>
<dbReference type="GO" id="GO:0030649">
    <property type="term" value="P:aminoglycoside antibiotic catabolic process"/>
    <property type="evidence" value="ECO:0007669"/>
    <property type="project" value="TreeGrafter"/>
</dbReference>
<dbReference type="PROSITE" id="PS51186">
    <property type="entry name" value="GNAT"/>
    <property type="match status" value="1"/>
</dbReference>
<dbReference type="PANTHER" id="PTHR37817">
    <property type="entry name" value="N-ACETYLTRANSFERASE EIS"/>
    <property type="match status" value="1"/>
</dbReference>
<dbReference type="EC" id="2.3.1.-" evidence="2"/>
<dbReference type="InterPro" id="IPR051554">
    <property type="entry name" value="Acetyltransferase_Eis"/>
</dbReference>
<dbReference type="InterPro" id="IPR041380">
    <property type="entry name" value="Acetyltransf_17"/>
</dbReference>
<dbReference type="RefSeq" id="WP_269923415.1">
    <property type="nucleotide sequence ID" value="NZ_JAMKBI010000023.1"/>
</dbReference>
<sequence length="418" mass="48593">MIRLLQIEDLKQAADIAALAYPGMLIQSDEKKKEFIERLATEQKENNGIEFFGCFDEQGELLGIFRVNDFECNINGKFQRIFGIGMVAVHLLHKKEKVAFQLLSYFHNYARQENVALVSLYPFNPSFYRKMGYGYGPLRYEFKFKPGEMIADGNKSKVKFLTPSDEDAIVSLYNEYAQNNHGMLKRTWKEKEYIKTRKTYYVGVEEENYLVGALAFTLDPVKDSHFLHQHMIIHEWIWSNPSAYKQLASWVSSQQDQVDRVIFRTNDQSFVYSLFNPLNDSNHVIPSVYHEVATTGSGIMYRITNIESFVNGTNFNGLGRPQENTQILLEIEDSFITEQDGVYKLSYSREQWEIQRVGKTHEQVDITIGIHDLSSWWMGCVTLESLFNYGEAKVHQLDPKMLDEWFKPRNGPICFTTF</sequence>
<gene>
    <name evidence="2" type="ORF">M9R61_19275</name>
</gene>
<dbReference type="GO" id="GO:0034069">
    <property type="term" value="F:aminoglycoside N-acetyltransferase activity"/>
    <property type="evidence" value="ECO:0007669"/>
    <property type="project" value="TreeGrafter"/>
</dbReference>
<dbReference type="InterPro" id="IPR016181">
    <property type="entry name" value="Acyl_CoA_acyltransferase"/>
</dbReference>
<keyword evidence="2" id="KW-0012">Acyltransferase</keyword>
<protein>
    <submittedName>
        <fullName evidence="2">GNAT family N-acetyltransferase</fullName>
        <ecNumber evidence="2">2.3.1.-</ecNumber>
    </submittedName>
</protein>
<evidence type="ECO:0000259" key="1">
    <source>
        <dbReference type="PROSITE" id="PS51186"/>
    </source>
</evidence>
<dbReference type="InterPro" id="IPR000182">
    <property type="entry name" value="GNAT_dom"/>
</dbReference>
<accession>A0A9X3LEI9</accession>
<reference evidence="2" key="1">
    <citation type="submission" date="2022-05" db="EMBL/GenBank/DDBJ databases">
        <authorList>
            <person name="Colautti A."/>
            <person name="Iacumin L."/>
        </authorList>
    </citation>
    <scope>NUCLEOTIDE SEQUENCE</scope>
    <source>
        <strain evidence="2">DSM 30747</strain>
    </source>
</reference>
<name>A0A9X3LEI9_9BACI</name>
<dbReference type="Pfam" id="PF13530">
    <property type="entry name" value="SCP2_2"/>
    <property type="match status" value="1"/>
</dbReference>
<dbReference type="Pfam" id="PF17668">
    <property type="entry name" value="Acetyltransf_17"/>
    <property type="match status" value="1"/>
</dbReference>
<keyword evidence="3" id="KW-1185">Reference proteome</keyword>
<dbReference type="Proteomes" id="UP001152172">
    <property type="component" value="Unassembled WGS sequence"/>
</dbReference>
<dbReference type="Pfam" id="PF13527">
    <property type="entry name" value="Acetyltransf_9"/>
    <property type="match status" value="1"/>
</dbReference>
<feature type="domain" description="N-acetyltransferase" evidence="1">
    <location>
        <begin position="1"/>
        <end position="154"/>
    </location>
</feature>